<protein>
    <recommendedName>
        <fullName evidence="2">GIY-YIG domain-containing protein</fullName>
    </recommendedName>
</protein>
<dbReference type="InterPro" id="IPR000305">
    <property type="entry name" value="GIY-YIG_endonuc"/>
</dbReference>
<comment type="caution">
    <text evidence="3">The sequence shown here is derived from an EMBL/GenBank/DDBJ whole genome shotgun (WGS) entry which is preliminary data.</text>
</comment>
<evidence type="ECO:0000313" key="4">
    <source>
        <dbReference type="Proteomes" id="UP000177998"/>
    </source>
</evidence>
<dbReference type="PROSITE" id="PS50164">
    <property type="entry name" value="GIY_YIG"/>
    <property type="match status" value="1"/>
</dbReference>
<comment type="similarity">
    <text evidence="1">Belongs to the UPF0213 family.</text>
</comment>
<organism evidence="3 4">
    <name type="scientific">Candidatus Kuenenbacteria bacterium RIFCSPLOWO2_02_FULL_42_16</name>
    <dbReference type="NCBI Taxonomy" id="1798564"/>
    <lineage>
        <taxon>Bacteria</taxon>
        <taxon>Candidatus Kueneniibacteriota</taxon>
    </lineage>
</organism>
<dbReference type="PANTHER" id="PTHR34477:SF1">
    <property type="entry name" value="UPF0213 PROTEIN YHBQ"/>
    <property type="match status" value="1"/>
</dbReference>
<name>A0A1F6FXC7_9BACT</name>
<dbReference type="PANTHER" id="PTHR34477">
    <property type="entry name" value="UPF0213 PROTEIN YHBQ"/>
    <property type="match status" value="1"/>
</dbReference>
<reference evidence="3 4" key="1">
    <citation type="journal article" date="2016" name="Nat. Commun.">
        <title>Thousands of microbial genomes shed light on interconnected biogeochemical processes in an aquifer system.</title>
        <authorList>
            <person name="Anantharaman K."/>
            <person name="Brown C.T."/>
            <person name="Hug L.A."/>
            <person name="Sharon I."/>
            <person name="Castelle C.J."/>
            <person name="Probst A.J."/>
            <person name="Thomas B.C."/>
            <person name="Singh A."/>
            <person name="Wilkins M.J."/>
            <person name="Karaoz U."/>
            <person name="Brodie E.L."/>
            <person name="Williams K.H."/>
            <person name="Hubbard S.S."/>
            <person name="Banfield J.F."/>
        </authorList>
    </citation>
    <scope>NUCLEOTIDE SEQUENCE [LARGE SCALE GENOMIC DNA]</scope>
</reference>
<dbReference type="EMBL" id="MFMZ01000041">
    <property type="protein sequence ID" value="OGG90513.1"/>
    <property type="molecule type" value="Genomic_DNA"/>
</dbReference>
<evidence type="ECO:0000256" key="1">
    <source>
        <dbReference type="ARBA" id="ARBA00007435"/>
    </source>
</evidence>
<sequence length="83" mass="10218">MSYKVYLLKSELDNTYYIGYTGDIENRLEYHNNGKVKYTSKKKPWRLIGYEEYNKENEARWREYTLKHNANEHYKFIKKVAKI</sequence>
<dbReference type="AlphaFoldDB" id="A0A1F6FXC7"/>
<evidence type="ECO:0000259" key="2">
    <source>
        <dbReference type="PROSITE" id="PS50164"/>
    </source>
</evidence>
<dbReference type="InterPro" id="IPR050190">
    <property type="entry name" value="UPF0213_domain"/>
</dbReference>
<dbReference type="Proteomes" id="UP000177998">
    <property type="component" value="Unassembled WGS sequence"/>
</dbReference>
<accession>A0A1F6FXC7</accession>
<proteinExistence type="inferred from homology"/>
<feature type="domain" description="GIY-YIG" evidence="2">
    <location>
        <begin position="1"/>
        <end position="80"/>
    </location>
</feature>
<evidence type="ECO:0000313" key="3">
    <source>
        <dbReference type="EMBL" id="OGG90513.1"/>
    </source>
</evidence>
<gene>
    <name evidence="3" type="ORF">A3H55_02985</name>
</gene>
<dbReference type="Gene3D" id="3.40.1440.10">
    <property type="entry name" value="GIY-YIG endonuclease"/>
    <property type="match status" value="1"/>
</dbReference>
<dbReference type="InterPro" id="IPR035901">
    <property type="entry name" value="GIY-YIG_endonuc_sf"/>
</dbReference>
<dbReference type="SUPFAM" id="SSF82771">
    <property type="entry name" value="GIY-YIG endonuclease"/>
    <property type="match status" value="1"/>
</dbReference>
<dbReference type="Pfam" id="PF01541">
    <property type="entry name" value="GIY-YIG"/>
    <property type="match status" value="1"/>
</dbReference>